<feature type="signal peptide" evidence="2">
    <location>
        <begin position="1"/>
        <end position="19"/>
    </location>
</feature>
<keyword evidence="1" id="KW-0812">Transmembrane</keyword>
<keyword evidence="1" id="KW-0472">Membrane</keyword>
<evidence type="ECO:0000313" key="3">
    <source>
        <dbReference type="EMBL" id="MTH33513.1"/>
    </source>
</evidence>
<name>A0A844H219_9RHOB</name>
<feature type="chain" id="PRO_5032759630" description="TIGR02186 family protein" evidence="2">
    <location>
        <begin position="20"/>
        <end position="264"/>
    </location>
</feature>
<proteinExistence type="predicted"/>
<accession>A0A844H219</accession>
<dbReference type="InterPro" id="IPR019088">
    <property type="entry name" value="CHP02186-rel_TM"/>
</dbReference>
<feature type="transmembrane region" description="Helical" evidence="1">
    <location>
        <begin position="237"/>
        <end position="258"/>
    </location>
</feature>
<organism evidence="3 4">
    <name type="scientific">Paracoccus limosus</name>
    <dbReference type="NCBI Taxonomy" id="913252"/>
    <lineage>
        <taxon>Bacteria</taxon>
        <taxon>Pseudomonadati</taxon>
        <taxon>Pseudomonadota</taxon>
        <taxon>Alphaproteobacteria</taxon>
        <taxon>Rhodobacterales</taxon>
        <taxon>Paracoccaceae</taxon>
        <taxon>Paracoccus</taxon>
    </lineage>
</organism>
<dbReference type="Proteomes" id="UP000442533">
    <property type="component" value="Unassembled WGS sequence"/>
</dbReference>
<evidence type="ECO:0008006" key="5">
    <source>
        <dbReference type="Google" id="ProtNLM"/>
    </source>
</evidence>
<keyword evidence="4" id="KW-1185">Reference proteome</keyword>
<dbReference type="Pfam" id="PF09608">
    <property type="entry name" value="Alph_Pro_TM"/>
    <property type="match status" value="1"/>
</dbReference>
<keyword evidence="2" id="KW-0732">Signal</keyword>
<evidence type="ECO:0000256" key="2">
    <source>
        <dbReference type="SAM" id="SignalP"/>
    </source>
</evidence>
<comment type="caution">
    <text evidence="3">The sequence shown here is derived from an EMBL/GenBank/DDBJ whole genome shotgun (WGS) entry which is preliminary data.</text>
</comment>
<sequence length="264" mass="29275">MIRALIALLALLAPCIALAQAYDDPDAAPREKIVAGLSRNDVDITTSFDGSDIIIYGAVKRETPIPYDTLDVVVTVEGPARAITIRHKERRFGIWVNTGKVSVGAAPNFYVVATTRPLDQILDPAEDDRFRISVPLAIRAYAGTSSVEDVVPYTEALVRLRESGGLYRLDEGAVRLAQDTLFRADVQLPANLIEGFYGTRIFLLRQGKVVATFRAPIEVRKVGLERWLYRLARQQPFIYGFMSLAIAVLAGWAASALFRQLQRR</sequence>
<keyword evidence="1" id="KW-1133">Transmembrane helix</keyword>
<dbReference type="AlphaFoldDB" id="A0A844H219"/>
<reference evidence="3 4" key="1">
    <citation type="submission" date="2019-11" db="EMBL/GenBank/DDBJ databases">
        <authorList>
            <person name="Dong K."/>
        </authorList>
    </citation>
    <scope>NUCLEOTIDE SEQUENCE [LARGE SCALE GENOMIC DNA]</scope>
    <source>
        <strain evidence="3 4">JCM 17370</strain>
    </source>
</reference>
<dbReference type="RefSeq" id="WP_155063080.1">
    <property type="nucleotide sequence ID" value="NZ_WMIF01000002.1"/>
</dbReference>
<gene>
    <name evidence="3" type="ORF">GL279_02745</name>
</gene>
<dbReference type="EMBL" id="WMIF01000002">
    <property type="protein sequence ID" value="MTH33513.1"/>
    <property type="molecule type" value="Genomic_DNA"/>
</dbReference>
<protein>
    <recommendedName>
        <fullName evidence="5">TIGR02186 family protein</fullName>
    </recommendedName>
</protein>
<evidence type="ECO:0000256" key="1">
    <source>
        <dbReference type="SAM" id="Phobius"/>
    </source>
</evidence>
<dbReference type="OrthoDB" id="9815212at2"/>
<evidence type="ECO:0000313" key="4">
    <source>
        <dbReference type="Proteomes" id="UP000442533"/>
    </source>
</evidence>